<gene>
    <name evidence="2" type="ORF">ABLV49_23710</name>
</gene>
<feature type="signal peptide" evidence="1">
    <location>
        <begin position="1"/>
        <end position="34"/>
    </location>
</feature>
<keyword evidence="2" id="KW-0614">Plasmid</keyword>
<keyword evidence="1" id="KW-0732">Signal</keyword>
<dbReference type="Pfam" id="PF11769">
    <property type="entry name" value="DUF3313"/>
    <property type="match status" value="1"/>
</dbReference>
<reference evidence="2" key="1">
    <citation type="submission" date="2024-05" db="EMBL/GenBank/DDBJ databases">
        <authorList>
            <person name="Bunk B."/>
            <person name="Swiderski J."/>
            <person name="Sproer C."/>
            <person name="Thiel V."/>
        </authorList>
    </citation>
    <scope>NUCLEOTIDE SEQUENCE</scope>
    <source>
        <strain evidence="2">DSM 17735</strain>
        <plasmid evidence="2">p2</plasmid>
    </source>
</reference>
<organism evidence="2">
    <name type="scientific">Polaromonas hydrogenivorans</name>
    <dbReference type="NCBI Taxonomy" id="335476"/>
    <lineage>
        <taxon>Bacteria</taxon>
        <taxon>Pseudomonadati</taxon>
        <taxon>Pseudomonadota</taxon>
        <taxon>Betaproteobacteria</taxon>
        <taxon>Burkholderiales</taxon>
        <taxon>Comamonadaceae</taxon>
        <taxon>Polaromonas</taxon>
    </lineage>
</organism>
<dbReference type="RefSeq" id="WP_349282586.1">
    <property type="nucleotide sequence ID" value="NZ_CBCSCU010000055.1"/>
</dbReference>
<dbReference type="PROSITE" id="PS51257">
    <property type="entry name" value="PROKAR_LIPOPROTEIN"/>
    <property type="match status" value="1"/>
</dbReference>
<name>A0AAU7LYW1_9BURK</name>
<accession>A0AAU7LYW1</accession>
<dbReference type="EMBL" id="CP157677">
    <property type="protein sequence ID" value="XBP72806.1"/>
    <property type="molecule type" value="Genomic_DNA"/>
</dbReference>
<evidence type="ECO:0000256" key="1">
    <source>
        <dbReference type="SAM" id="SignalP"/>
    </source>
</evidence>
<proteinExistence type="predicted"/>
<protein>
    <submittedName>
        <fullName evidence="2">DUF3313 family protein</fullName>
    </submittedName>
</protein>
<dbReference type="InterPro" id="IPR021747">
    <property type="entry name" value="DUF3313"/>
</dbReference>
<geneLocation type="plasmid" evidence="2">
    <name>p2</name>
</geneLocation>
<feature type="chain" id="PRO_5043694702" evidence="1">
    <location>
        <begin position="35"/>
        <end position="206"/>
    </location>
</feature>
<sequence>MKLNPNSDSVVACASRLLLLMAVTGLTACSTMQATDTGFLKNRSEMTTSKDGSTAYYRSPTPVDPHQVRSISVEWATPVEATVSETERVRLISTLKAAISREAEALPQSVGGHPVVIRAVITRVESVNPALNVLTSIFLTVPLDRGGAAVEIQVLDADTLQPIASMAHAYFVPITEFKARFSALAPAELALNAAASELAKLLREKT</sequence>
<evidence type="ECO:0000313" key="2">
    <source>
        <dbReference type="EMBL" id="XBP72806.1"/>
    </source>
</evidence>
<dbReference type="AlphaFoldDB" id="A0AAU7LYW1"/>